<feature type="coiled-coil region" evidence="1">
    <location>
        <begin position="668"/>
        <end position="695"/>
    </location>
</feature>
<feature type="signal peptide" evidence="3">
    <location>
        <begin position="1"/>
        <end position="19"/>
    </location>
</feature>
<keyword evidence="1" id="KW-0175">Coiled coil</keyword>
<keyword evidence="2" id="KW-0472">Membrane</keyword>
<dbReference type="SUPFAM" id="SSF55486">
    <property type="entry name" value="Metalloproteases ('zincins'), catalytic domain"/>
    <property type="match status" value="2"/>
</dbReference>
<organism evidence="4 5">
    <name type="scientific">Polypedilum vanderplanki</name>
    <name type="common">Sleeping chironomid midge</name>
    <dbReference type="NCBI Taxonomy" id="319348"/>
    <lineage>
        <taxon>Eukaryota</taxon>
        <taxon>Metazoa</taxon>
        <taxon>Ecdysozoa</taxon>
        <taxon>Arthropoda</taxon>
        <taxon>Hexapoda</taxon>
        <taxon>Insecta</taxon>
        <taxon>Pterygota</taxon>
        <taxon>Neoptera</taxon>
        <taxon>Endopterygota</taxon>
        <taxon>Diptera</taxon>
        <taxon>Nematocera</taxon>
        <taxon>Chironomoidea</taxon>
        <taxon>Chironomidae</taxon>
        <taxon>Chironominae</taxon>
        <taxon>Polypedilum</taxon>
        <taxon>Polypedilum</taxon>
    </lineage>
</organism>
<dbReference type="PANTHER" id="PTHR11733:SF240">
    <property type="entry name" value="GH14155P-RELATED"/>
    <property type="match status" value="1"/>
</dbReference>
<dbReference type="EMBL" id="JADBJN010000004">
    <property type="protein sequence ID" value="KAG5666887.1"/>
    <property type="molecule type" value="Genomic_DNA"/>
</dbReference>
<protein>
    <submittedName>
        <fullName evidence="4">Uncharacterized protein</fullName>
    </submittedName>
</protein>
<dbReference type="GO" id="GO:0004222">
    <property type="term" value="F:metalloendopeptidase activity"/>
    <property type="evidence" value="ECO:0007669"/>
    <property type="project" value="InterPro"/>
</dbReference>
<keyword evidence="3" id="KW-0732">Signal</keyword>
<dbReference type="PROSITE" id="PS51885">
    <property type="entry name" value="NEPRILYSIN"/>
    <property type="match status" value="1"/>
</dbReference>
<feature type="transmembrane region" description="Helical" evidence="2">
    <location>
        <begin position="389"/>
        <end position="409"/>
    </location>
</feature>
<gene>
    <name evidence="4" type="ORF">PVAND_014894</name>
</gene>
<sequence length="733" mass="87860">MLKIFQVFLTFLIITSVTSQPTPYSFKIQFIGNTRYVTPLEESTREFCTNFWCTNDAEILFTRSSQYNNSDPCIDFRNFSVGTALDINAVNDRYVYRGFLSEIEFKFWEQLRRTLAAKILPNDHRVAKIAKNFFQKCIKSRHVLRHLDGHKEIISHLESLGGSPFLSKHIAWNSKMFDFKSGFGLLEMKNFSILENENLWNEKNFNLEKIFELESVDALWFLLGYEIERCVKEDLEILCLRHRSPLKWNKTLRENIVEVLEYMNDNFIAGKFGKIELREKLFKPVIENFDKFDQSFSEIEKNFEKSKKKLLKSEKVLLKNEKMLDKNEEIVMKIVELETKTGINWVKIFNDQLTDERKIVNNSEKVLIENFELLEKLVENLQNMDKRIIADYFTLSYIFLYQFIFIFHFDENFVKYTIGTKKSTQRWESCLLFGIVNFIQPALIFMHNEKYKKQNLIDKARNFVEEAVNEAKKKFIKGNLPLEISSEILKKLSNLKIFISLENFKEENLTDYYEDLNLKGNEKFLETFLEVKKFNLKIKNEISSNKRRKLEELLQNQRITYEIKNGNILYVPSMWILYPWYHPERPRFFNMATMFVQLLVKIHHGIKEYIKKNYKIEDSKFTTGLENSIEIAYDHYINWLKTNKDLQIGANILTNPQLFWMARAVFHFAKYHRTIKNETNEIQRLQIEYMHVEFKSKKGFQEAFECEINENEKNLYEEYGKKYWEILERENFF</sequence>
<keyword evidence="2" id="KW-0812">Transmembrane</keyword>
<dbReference type="Proteomes" id="UP001107558">
    <property type="component" value="Chromosome 4"/>
</dbReference>
<dbReference type="Gene3D" id="1.10.1380.10">
    <property type="entry name" value="Neutral endopeptidase , domain2"/>
    <property type="match status" value="1"/>
</dbReference>
<keyword evidence="5" id="KW-1185">Reference proteome</keyword>
<name>A0A9J6BB26_POLVA</name>
<feature type="chain" id="PRO_5039910956" evidence="3">
    <location>
        <begin position="20"/>
        <end position="733"/>
    </location>
</feature>
<dbReference type="PANTHER" id="PTHR11733">
    <property type="entry name" value="ZINC METALLOPROTEASE FAMILY M13 NEPRILYSIN-RELATED"/>
    <property type="match status" value="1"/>
</dbReference>
<dbReference type="InterPro" id="IPR042089">
    <property type="entry name" value="Peptidase_M13_dom_2"/>
</dbReference>
<evidence type="ECO:0000256" key="1">
    <source>
        <dbReference type="SAM" id="Coils"/>
    </source>
</evidence>
<proteinExistence type="predicted"/>
<keyword evidence="2" id="KW-1133">Transmembrane helix</keyword>
<evidence type="ECO:0000313" key="5">
    <source>
        <dbReference type="Proteomes" id="UP001107558"/>
    </source>
</evidence>
<evidence type="ECO:0000256" key="2">
    <source>
        <dbReference type="SAM" id="Phobius"/>
    </source>
</evidence>
<accession>A0A9J6BB26</accession>
<reference evidence="4" key="1">
    <citation type="submission" date="2021-03" db="EMBL/GenBank/DDBJ databases">
        <title>Chromosome level genome of the anhydrobiotic midge Polypedilum vanderplanki.</title>
        <authorList>
            <person name="Yoshida Y."/>
            <person name="Kikawada T."/>
            <person name="Gusev O."/>
        </authorList>
    </citation>
    <scope>NUCLEOTIDE SEQUENCE</scope>
    <source>
        <strain evidence="4">NIAS01</strain>
        <tissue evidence="4">Whole body or cell culture</tissue>
    </source>
</reference>
<evidence type="ECO:0000256" key="3">
    <source>
        <dbReference type="SAM" id="SignalP"/>
    </source>
</evidence>
<dbReference type="GO" id="GO:0016485">
    <property type="term" value="P:protein processing"/>
    <property type="evidence" value="ECO:0007669"/>
    <property type="project" value="TreeGrafter"/>
</dbReference>
<dbReference type="InterPro" id="IPR000718">
    <property type="entry name" value="Peptidase_M13"/>
</dbReference>
<comment type="caution">
    <text evidence="4">The sequence shown here is derived from an EMBL/GenBank/DDBJ whole genome shotgun (WGS) entry which is preliminary data.</text>
</comment>
<evidence type="ECO:0000313" key="4">
    <source>
        <dbReference type="EMBL" id="KAG5666887.1"/>
    </source>
</evidence>
<dbReference type="AlphaFoldDB" id="A0A9J6BB26"/>
<feature type="transmembrane region" description="Helical" evidence="2">
    <location>
        <begin position="430"/>
        <end position="447"/>
    </location>
</feature>
<dbReference type="GO" id="GO:0005886">
    <property type="term" value="C:plasma membrane"/>
    <property type="evidence" value="ECO:0007669"/>
    <property type="project" value="TreeGrafter"/>
</dbReference>